<dbReference type="InterPro" id="IPR011009">
    <property type="entry name" value="Kinase-like_dom_sf"/>
</dbReference>
<feature type="domain" description="Protein kinase" evidence="2">
    <location>
        <begin position="25"/>
        <end position="280"/>
    </location>
</feature>
<dbReference type="PANTHER" id="PTHR11102">
    <property type="entry name" value="SEL-1-LIKE PROTEIN"/>
    <property type="match status" value="1"/>
</dbReference>
<comment type="similarity">
    <text evidence="1">Belongs to the sel-1 family.</text>
</comment>
<dbReference type="InterPro" id="IPR001245">
    <property type="entry name" value="Ser-Thr/Tyr_kinase_cat_dom"/>
</dbReference>
<evidence type="ECO:0000313" key="3">
    <source>
        <dbReference type="EMBL" id="RIB09547.1"/>
    </source>
</evidence>
<dbReference type="PANTHER" id="PTHR11102:SF160">
    <property type="entry name" value="ERAD-ASSOCIATED E3 UBIQUITIN-PROTEIN LIGASE COMPONENT HRD3"/>
    <property type="match status" value="1"/>
</dbReference>
<dbReference type="InterPro" id="IPR011990">
    <property type="entry name" value="TPR-like_helical_dom_sf"/>
</dbReference>
<dbReference type="SMART" id="SM00671">
    <property type="entry name" value="SEL1"/>
    <property type="match status" value="9"/>
</dbReference>
<dbReference type="AlphaFoldDB" id="A0A397UKA4"/>
<dbReference type="EMBL" id="QKWP01001362">
    <property type="protein sequence ID" value="RIB09547.1"/>
    <property type="molecule type" value="Genomic_DNA"/>
</dbReference>
<dbReference type="Pfam" id="PF07714">
    <property type="entry name" value="PK_Tyr_Ser-Thr"/>
    <property type="match status" value="1"/>
</dbReference>
<dbReference type="OrthoDB" id="2442276at2759"/>
<dbReference type="GO" id="GO:0004672">
    <property type="term" value="F:protein kinase activity"/>
    <property type="evidence" value="ECO:0007669"/>
    <property type="project" value="InterPro"/>
</dbReference>
<dbReference type="STRING" id="44941.A0A397UKA4"/>
<evidence type="ECO:0000313" key="4">
    <source>
        <dbReference type="Proteomes" id="UP000266673"/>
    </source>
</evidence>
<comment type="caution">
    <text evidence="3">The sequence shown here is derived from an EMBL/GenBank/DDBJ whole genome shotgun (WGS) entry which is preliminary data.</text>
</comment>
<protein>
    <recommendedName>
        <fullName evidence="2">Protein kinase domain-containing protein</fullName>
    </recommendedName>
</protein>
<accession>A0A397UKA4</accession>
<dbReference type="Gene3D" id="1.10.510.10">
    <property type="entry name" value="Transferase(Phosphotransferase) domain 1"/>
    <property type="match status" value="1"/>
</dbReference>
<evidence type="ECO:0000259" key="2">
    <source>
        <dbReference type="PROSITE" id="PS50011"/>
    </source>
</evidence>
<dbReference type="GO" id="GO:0005524">
    <property type="term" value="F:ATP binding"/>
    <property type="evidence" value="ECO:0007669"/>
    <property type="project" value="InterPro"/>
</dbReference>
<dbReference type="InterPro" id="IPR050767">
    <property type="entry name" value="Sel1_AlgK"/>
</dbReference>
<dbReference type="InterPro" id="IPR006597">
    <property type="entry name" value="Sel1-like"/>
</dbReference>
<gene>
    <name evidence="3" type="ORF">C2G38_2208657</name>
</gene>
<sequence length="753" mass="87463">MNQQSKNNAFLEQFHIEFFPWVEEFEIYNSVISSDSCKAFSVKYNKTVILNKITFSQRYNLENFINDLKRYQKVKLHENILKFLAIFKQNVDEIIFINEYALDGTLRQYLKQNFNNIDWNDKLRLAKQLISAIKYFHENNIIHTNLNSDKIFIHKGDIKVAFQYQNQILNLFKYIQYIDPQYLQNFGTYKLNKSSDIYSIGVLLWEISSGTIPFKSELPYYYLLSAIIHGKRETAILGTPKNYIKIYTECWENNSNRRPIIQYIYKKLNNINYDREEIFIEYYKEDEDEDQFILGKKNLNSTDLYGETVKELELISSIIATLHKDLTKNNLPFTLASSSSTITNSFTQASMNAYENIKIEQNFLYNLNQLFITQFNTQSVSEYTTNAIIHCINKYMNDNDKNPKEILNQYYNYQCRYYYTSIIGFFYEHGIGTIVDYDRALYMYRKASKDFYYSHIDSFLLKENQLIGLVSLGLLYINGKGVRINQSEALQLFLKSVVKGSCLGKFYIGECYNHGYGVIHDARHSFNWYLNSAKEGNISAKNMVGFCYENGKGISRNHNEAIKWYQQSANGGNYLAYNNLGNLYEYGLGISVSYDKAFHHYKISAKEGCTAGQINIGHCYKTGIGTTIDNKKSFEWYLKSAEGGNNLGQYFLGKCYELGLGTDKDKNKAFEWYMKSAERGNSFCQNNLGRCYENGVGTSIDKQKAFGLYLKSAARGCVAGQQNLSRCYKYGIGTSKDETKAQEILSKYIKVFQ</sequence>
<dbReference type="SUPFAM" id="SSF56112">
    <property type="entry name" value="Protein kinase-like (PK-like)"/>
    <property type="match status" value="1"/>
</dbReference>
<name>A0A397UKA4_9GLOM</name>
<dbReference type="PROSITE" id="PS50011">
    <property type="entry name" value="PROTEIN_KINASE_DOM"/>
    <property type="match status" value="1"/>
</dbReference>
<organism evidence="3 4">
    <name type="scientific">Gigaspora rosea</name>
    <dbReference type="NCBI Taxonomy" id="44941"/>
    <lineage>
        <taxon>Eukaryota</taxon>
        <taxon>Fungi</taxon>
        <taxon>Fungi incertae sedis</taxon>
        <taxon>Mucoromycota</taxon>
        <taxon>Glomeromycotina</taxon>
        <taxon>Glomeromycetes</taxon>
        <taxon>Diversisporales</taxon>
        <taxon>Gigasporaceae</taxon>
        <taxon>Gigaspora</taxon>
    </lineage>
</organism>
<reference evidence="3 4" key="1">
    <citation type="submission" date="2018-06" db="EMBL/GenBank/DDBJ databases">
        <title>Comparative genomics reveals the genomic features of Rhizophagus irregularis, R. cerebriforme, R. diaphanum and Gigaspora rosea, and their symbiotic lifestyle signature.</title>
        <authorList>
            <person name="Morin E."/>
            <person name="San Clemente H."/>
            <person name="Chen E.C.H."/>
            <person name="De La Providencia I."/>
            <person name="Hainaut M."/>
            <person name="Kuo A."/>
            <person name="Kohler A."/>
            <person name="Murat C."/>
            <person name="Tang N."/>
            <person name="Roy S."/>
            <person name="Loubradou J."/>
            <person name="Henrissat B."/>
            <person name="Grigoriev I.V."/>
            <person name="Corradi N."/>
            <person name="Roux C."/>
            <person name="Martin F.M."/>
        </authorList>
    </citation>
    <scope>NUCLEOTIDE SEQUENCE [LARGE SCALE GENOMIC DNA]</scope>
    <source>
        <strain evidence="3 4">DAOM 194757</strain>
    </source>
</reference>
<dbReference type="InterPro" id="IPR000719">
    <property type="entry name" value="Prot_kinase_dom"/>
</dbReference>
<dbReference type="Proteomes" id="UP000266673">
    <property type="component" value="Unassembled WGS sequence"/>
</dbReference>
<evidence type="ECO:0000256" key="1">
    <source>
        <dbReference type="ARBA" id="ARBA00038101"/>
    </source>
</evidence>
<keyword evidence="4" id="KW-1185">Reference proteome</keyword>
<dbReference type="Gene3D" id="1.25.40.10">
    <property type="entry name" value="Tetratricopeptide repeat domain"/>
    <property type="match status" value="2"/>
</dbReference>
<dbReference type="Pfam" id="PF08238">
    <property type="entry name" value="Sel1"/>
    <property type="match status" value="9"/>
</dbReference>
<dbReference type="SUPFAM" id="SSF81901">
    <property type="entry name" value="HCP-like"/>
    <property type="match status" value="3"/>
</dbReference>
<proteinExistence type="inferred from homology"/>